<dbReference type="InterPro" id="IPR038626">
    <property type="entry name" value="Rof-like_sf"/>
</dbReference>
<gene>
    <name evidence="1" type="ORF">GQF02_08280</name>
</gene>
<dbReference type="InterPro" id="IPR023534">
    <property type="entry name" value="Rof/RNase_P-like"/>
</dbReference>
<evidence type="ECO:0000313" key="2">
    <source>
        <dbReference type="Proteomes" id="UP000467214"/>
    </source>
</evidence>
<organism evidence="1 2">
    <name type="scientific">Craterilacuibacter sinensis</name>
    <dbReference type="NCBI Taxonomy" id="2686017"/>
    <lineage>
        <taxon>Bacteria</taxon>
        <taxon>Pseudomonadati</taxon>
        <taxon>Pseudomonadota</taxon>
        <taxon>Betaproteobacteria</taxon>
        <taxon>Neisseriales</taxon>
        <taxon>Neisseriaceae</taxon>
        <taxon>Craterilacuibacter</taxon>
    </lineage>
</organism>
<protein>
    <recommendedName>
        <fullName evidence="3">Rho-binding antiterminator</fullName>
    </recommendedName>
</protein>
<dbReference type="AlphaFoldDB" id="A0A845BJT0"/>
<dbReference type="SUPFAM" id="SSF101744">
    <property type="entry name" value="Rof/RNase P subunit-like"/>
    <property type="match status" value="1"/>
</dbReference>
<sequence>MPEQPYSPISCDYHSELEWLALQRKPCNMTYLAADGTQSHCHSIIRDIITRDAQEFIVLDDGSQIRLDALICVDGKLRPL</sequence>
<accession>A0A845BJT0</accession>
<reference evidence="1 2" key="1">
    <citation type="submission" date="2019-12" db="EMBL/GenBank/DDBJ databases">
        <title>Neisseriaceae gen. nov. sp. Genome sequencing and assembly.</title>
        <authorList>
            <person name="Liu Z."/>
            <person name="Li A."/>
        </authorList>
    </citation>
    <scope>NUCLEOTIDE SEQUENCE [LARGE SCALE GENOMIC DNA]</scope>
    <source>
        <strain evidence="1 2">B2N2-7</strain>
    </source>
</reference>
<evidence type="ECO:0000313" key="1">
    <source>
        <dbReference type="EMBL" id="MXR36967.1"/>
    </source>
</evidence>
<evidence type="ECO:0008006" key="3">
    <source>
        <dbReference type="Google" id="ProtNLM"/>
    </source>
</evidence>
<name>A0A845BJT0_9NEIS</name>
<keyword evidence="2" id="KW-1185">Reference proteome</keyword>
<dbReference type="Proteomes" id="UP000467214">
    <property type="component" value="Unassembled WGS sequence"/>
</dbReference>
<proteinExistence type="predicted"/>
<comment type="caution">
    <text evidence="1">The sequence shown here is derived from an EMBL/GenBank/DDBJ whole genome shotgun (WGS) entry which is preliminary data.</text>
</comment>
<dbReference type="EMBL" id="WSSB01000006">
    <property type="protein sequence ID" value="MXR36967.1"/>
    <property type="molecule type" value="Genomic_DNA"/>
</dbReference>
<dbReference type="Gene3D" id="2.30.30.400">
    <property type="entry name" value="Rof-like"/>
    <property type="match status" value="1"/>
</dbReference>
<dbReference type="RefSeq" id="WP_160796299.1">
    <property type="nucleotide sequence ID" value="NZ_WSSB01000006.1"/>
</dbReference>